<feature type="compositionally biased region" description="Basic and acidic residues" evidence="3">
    <location>
        <begin position="117"/>
        <end position="134"/>
    </location>
</feature>
<dbReference type="GO" id="GO:0005654">
    <property type="term" value="C:nucleoplasm"/>
    <property type="evidence" value="ECO:0007669"/>
    <property type="project" value="TreeGrafter"/>
</dbReference>
<accession>A0A367YNN7</accession>
<feature type="compositionally biased region" description="Basic and acidic residues" evidence="3">
    <location>
        <begin position="227"/>
        <end position="238"/>
    </location>
</feature>
<protein>
    <submittedName>
        <fullName evidence="5">Pre-mRNA-splicing factor srp1</fullName>
    </submittedName>
</protein>
<dbReference type="PANTHER" id="PTHR15481">
    <property type="entry name" value="RIBONUCLEIC ACID BINDING PROTEIN S1"/>
    <property type="match status" value="1"/>
</dbReference>
<dbReference type="SUPFAM" id="SSF54928">
    <property type="entry name" value="RNA-binding domain, RBD"/>
    <property type="match status" value="1"/>
</dbReference>
<dbReference type="InterPro" id="IPR012677">
    <property type="entry name" value="Nucleotide-bd_a/b_plait_sf"/>
</dbReference>
<dbReference type="PANTHER" id="PTHR15481:SF0">
    <property type="entry name" value="LD23870P-RELATED"/>
    <property type="match status" value="1"/>
</dbReference>
<dbReference type="SMART" id="SM00360">
    <property type="entry name" value="RRM"/>
    <property type="match status" value="1"/>
</dbReference>
<organism evidence="5 6">
    <name type="scientific">Candida viswanathii</name>
    <dbReference type="NCBI Taxonomy" id="5486"/>
    <lineage>
        <taxon>Eukaryota</taxon>
        <taxon>Fungi</taxon>
        <taxon>Dikarya</taxon>
        <taxon>Ascomycota</taxon>
        <taxon>Saccharomycotina</taxon>
        <taxon>Pichiomycetes</taxon>
        <taxon>Debaryomycetaceae</taxon>
        <taxon>Candida/Lodderomyces clade</taxon>
        <taxon>Candida</taxon>
    </lineage>
</organism>
<evidence type="ECO:0000256" key="1">
    <source>
        <dbReference type="ARBA" id="ARBA00022884"/>
    </source>
</evidence>
<evidence type="ECO:0000256" key="2">
    <source>
        <dbReference type="PROSITE-ProRule" id="PRU00176"/>
    </source>
</evidence>
<dbReference type="Gene3D" id="3.30.70.330">
    <property type="match status" value="1"/>
</dbReference>
<keyword evidence="6" id="KW-1185">Reference proteome</keyword>
<keyword evidence="1 2" id="KW-0694">RNA-binding</keyword>
<dbReference type="AlphaFoldDB" id="A0A367YNN7"/>
<dbReference type="EMBL" id="QLNQ01000001">
    <property type="protein sequence ID" value="RCK67505.1"/>
    <property type="molecule type" value="Genomic_DNA"/>
</dbReference>
<reference evidence="5 6" key="1">
    <citation type="submission" date="2018-06" db="EMBL/GenBank/DDBJ databases">
        <title>Whole genome sequencing of Candida tropicalis (genome annotated by CSBL at Korea University).</title>
        <authorList>
            <person name="Ahn J."/>
        </authorList>
    </citation>
    <scope>NUCLEOTIDE SEQUENCE [LARGE SCALE GENOMIC DNA]</scope>
    <source>
        <strain evidence="5 6">ATCC 20962</strain>
    </source>
</reference>
<evidence type="ECO:0000313" key="6">
    <source>
        <dbReference type="Proteomes" id="UP000253472"/>
    </source>
</evidence>
<proteinExistence type="predicted"/>
<dbReference type="InterPro" id="IPR035979">
    <property type="entry name" value="RBD_domain_sf"/>
</dbReference>
<dbReference type="Proteomes" id="UP000253472">
    <property type="component" value="Unassembled WGS sequence"/>
</dbReference>
<feature type="region of interest" description="Disordered" evidence="3">
    <location>
        <begin position="115"/>
        <end position="238"/>
    </location>
</feature>
<dbReference type="OrthoDB" id="5970at2759"/>
<feature type="domain" description="RRM" evidence="4">
    <location>
        <begin position="4"/>
        <end position="85"/>
    </location>
</feature>
<evidence type="ECO:0000313" key="5">
    <source>
        <dbReference type="EMBL" id="RCK67505.1"/>
    </source>
</evidence>
<dbReference type="PROSITE" id="PS50102">
    <property type="entry name" value="RRM"/>
    <property type="match status" value="1"/>
</dbReference>
<dbReference type="Pfam" id="PF00076">
    <property type="entry name" value="RRM_1"/>
    <property type="match status" value="1"/>
</dbReference>
<dbReference type="GO" id="GO:0005737">
    <property type="term" value="C:cytoplasm"/>
    <property type="evidence" value="ECO:0007669"/>
    <property type="project" value="TreeGrafter"/>
</dbReference>
<dbReference type="InterPro" id="IPR000504">
    <property type="entry name" value="RRM_dom"/>
</dbReference>
<dbReference type="GO" id="GO:0003723">
    <property type="term" value="F:RNA binding"/>
    <property type="evidence" value="ECO:0007669"/>
    <property type="project" value="UniProtKB-UniRule"/>
</dbReference>
<evidence type="ECO:0000256" key="3">
    <source>
        <dbReference type="SAM" id="MobiDB-lite"/>
    </source>
</evidence>
<evidence type="ECO:0000259" key="4">
    <source>
        <dbReference type="PROSITE" id="PS50102"/>
    </source>
</evidence>
<dbReference type="STRING" id="5486.A0A367YNN7"/>
<feature type="compositionally biased region" description="Gly residues" evidence="3">
    <location>
        <begin position="135"/>
        <end position="152"/>
    </location>
</feature>
<feature type="compositionally biased region" description="Basic and acidic residues" evidence="3">
    <location>
        <begin position="153"/>
        <end position="218"/>
    </location>
</feature>
<dbReference type="GO" id="GO:0000398">
    <property type="term" value="P:mRNA splicing, via spliceosome"/>
    <property type="evidence" value="ECO:0007669"/>
    <property type="project" value="TreeGrafter"/>
</dbReference>
<gene>
    <name evidence="5" type="primary">srp1_0</name>
    <name evidence="5" type="ORF">Cantr_02548</name>
</gene>
<sequence>MPKNTLYVTGFTRESKAADLAPDFEKFGELVRLDIPPPRSDDGQKYAFVEYKDAESCERALELDGQTLPYSIKDGLVVQVARSDPYRVRQHYGGGGGGRGYGGGYRDGGRGYGYRDGGYRDGGYRDGGYRDRGRYGGFRDGGRRGGYGGYGGYRDDRRGGYRDDRRGGYGDDRRGGYGDDRRRDDYRRDEGRRGYDRDEGGRRGYEREEGGRAEERRYSRSPSRSPPRRERSRSPEHF</sequence>
<dbReference type="GO" id="GO:0061574">
    <property type="term" value="C:ASAP complex"/>
    <property type="evidence" value="ECO:0007669"/>
    <property type="project" value="TreeGrafter"/>
</dbReference>
<name>A0A367YNN7_9ASCO</name>
<comment type="caution">
    <text evidence="5">The sequence shown here is derived from an EMBL/GenBank/DDBJ whole genome shotgun (WGS) entry which is preliminary data.</text>
</comment>